<evidence type="ECO:0000313" key="4">
    <source>
        <dbReference type="Proteomes" id="UP000015524"/>
    </source>
</evidence>
<accession>T0HZC6</accession>
<sequence>MVALGALLLLASPGRAAQGAMQRQGHLAATAAGEAGQRQTRSNVPAIIRPMGRLNSRVTNRVQSRLRNRIDRYYDPRANSTSPFETASDSSTRIQPIR</sequence>
<protein>
    <submittedName>
        <fullName evidence="3">Uncharacterized protein</fullName>
    </submittedName>
</protein>
<dbReference type="EMBL" id="ATIB01000031">
    <property type="protein sequence ID" value="EQB04730.1"/>
    <property type="molecule type" value="Genomic_DNA"/>
</dbReference>
<reference evidence="3 4" key="1">
    <citation type="journal article" date="2013" name="Genome Announc.">
        <title>Draft Genome Sequence of a Hexachlorocyclohexane-Degrading Bacterium, Sphingobium baderi Strain LL03T.</title>
        <authorList>
            <person name="Kaur J."/>
            <person name="Verma H."/>
            <person name="Tripathi C."/>
            <person name="Khurana J.P."/>
            <person name="Lal R."/>
        </authorList>
    </citation>
    <scope>NUCLEOTIDE SEQUENCE [LARGE SCALE GENOMIC DNA]</scope>
    <source>
        <strain evidence="3 4">LL03</strain>
    </source>
</reference>
<dbReference type="PATRIC" id="fig|1114964.8.peg.4700"/>
<keyword evidence="2" id="KW-0732">Signal</keyword>
<evidence type="ECO:0000313" key="3">
    <source>
        <dbReference type="EMBL" id="EQB04730.1"/>
    </source>
</evidence>
<name>T0HZC6_9SPHN</name>
<gene>
    <name evidence="3" type="ORF">L485_03795</name>
</gene>
<feature type="compositionally biased region" description="Polar residues" evidence="1">
    <location>
        <begin position="78"/>
        <end position="98"/>
    </location>
</feature>
<keyword evidence="4" id="KW-1185">Reference proteome</keyword>
<comment type="caution">
    <text evidence="3">The sequence shown here is derived from an EMBL/GenBank/DDBJ whole genome shotgun (WGS) entry which is preliminary data.</text>
</comment>
<feature type="chain" id="PRO_5009975995" evidence="2">
    <location>
        <begin position="17"/>
        <end position="98"/>
    </location>
</feature>
<dbReference type="AlphaFoldDB" id="T0HZC6"/>
<organism evidence="3 4">
    <name type="scientific">Sphingobium baderi LL03</name>
    <dbReference type="NCBI Taxonomy" id="1114964"/>
    <lineage>
        <taxon>Bacteria</taxon>
        <taxon>Pseudomonadati</taxon>
        <taxon>Pseudomonadota</taxon>
        <taxon>Alphaproteobacteria</taxon>
        <taxon>Sphingomonadales</taxon>
        <taxon>Sphingomonadaceae</taxon>
        <taxon>Sphingobium</taxon>
    </lineage>
</organism>
<dbReference type="Proteomes" id="UP000015524">
    <property type="component" value="Unassembled WGS sequence"/>
</dbReference>
<evidence type="ECO:0000256" key="2">
    <source>
        <dbReference type="SAM" id="SignalP"/>
    </source>
</evidence>
<proteinExistence type="predicted"/>
<evidence type="ECO:0000256" key="1">
    <source>
        <dbReference type="SAM" id="MobiDB-lite"/>
    </source>
</evidence>
<feature type="region of interest" description="Disordered" evidence="1">
    <location>
        <begin position="69"/>
        <end position="98"/>
    </location>
</feature>
<feature type="signal peptide" evidence="2">
    <location>
        <begin position="1"/>
        <end position="16"/>
    </location>
</feature>